<evidence type="ECO:0000313" key="2">
    <source>
        <dbReference type="EMBL" id="KAK0614479.1"/>
    </source>
</evidence>
<organism evidence="2 3">
    <name type="scientific">Immersiella caudata</name>
    <dbReference type="NCBI Taxonomy" id="314043"/>
    <lineage>
        <taxon>Eukaryota</taxon>
        <taxon>Fungi</taxon>
        <taxon>Dikarya</taxon>
        <taxon>Ascomycota</taxon>
        <taxon>Pezizomycotina</taxon>
        <taxon>Sordariomycetes</taxon>
        <taxon>Sordariomycetidae</taxon>
        <taxon>Sordariales</taxon>
        <taxon>Lasiosphaeriaceae</taxon>
        <taxon>Immersiella</taxon>
    </lineage>
</organism>
<protein>
    <submittedName>
        <fullName evidence="2">Heterokaryon incompatibility protein-domain-containing protein</fullName>
    </submittedName>
</protein>
<sequence length="325" mass="36231">LPTRILDLHGSDNTIRVVESKSIETAPYVALSHCWGNGSLPKTLKNTPLPRNHDASSLPPSFQDAIRLTRALNIRYLWIDSLCILQDSVHDFGFESSKMLEYYSGAFIALAASRSASPAQSFLCAREPCEVVSPRHSASAPENSVIFRRFSQHLAFDLNSHTAPCAPLDTRAWAMQERLSARRVVHFFADEMVWECEGETWCECGKLSEDNQLLENGALSLKMRVSQAVAAGAESPEEGHRAWFDLVEHYTRCDLTEDEDKLPAIGGLARMLSPEDRLGEYVAGIWGGALLRGLLWRVEDTGKTRRPEKYVAPSWSWASLVGQVN</sequence>
<dbReference type="PANTHER" id="PTHR33112">
    <property type="entry name" value="DOMAIN PROTEIN, PUTATIVE-RELATED"/>
    <property type="match status" value="1"/>
</dbReference>
<dbReference type="Proteomes" id="UP001175000">
    <property type="component" value="Unassembled WGS sequence"/>
</dbReference>
<feature type="non-terminal residue" evidence="2">
    <location>
        <position position="1"/>
    </location>
</feature>
<dbReference type="PANTHER" id="PTHR33112:SF16">
    <property type="entry name" value="HETEROKARYON INCOMPATIBILITY DOMAIN-CONTAINING PROTEIN"/>
    <property type="match status" value="1"/>
</dbReference>
<reference evidence="2" key="1">
    <citation type="submission" date="2023-06" db="EMBL/GenBank/DDBJ databases">
        <title>Genome-scale phylogeny and comparative genomics of the fungal order Sordariales.</title>
        <authorList>
            <consortium name="Lawrence Berkeley National Laboratory"/>
            <person name="Hensen N."/>
            <person name="Bonometti L."/>
            <person name="Westerberg I."/>
            <person name="Brannstrom I.O."/>
            <person name="Guillou S."/>
            <person name="Cros-Aarteil S."/>
            <person name="Calhoun S."/>
            <person name="Haridas S."/>
            <person name="Kuo A."/>
            <person name="Mondo S."/>
            <person name="Pangilinan J."/>
            <person name="Riley R."/>
            <person name="Labutti K."/>
            <person name="Andreopoulos B."/>
            <person name="Lipzen A."/>
            <person name="Chen C."/>
            <person name="Yanf M."/>
            <person name="Daum C."/>
            <person name="Ng V."/>
            <person name="Clum A."/>
            <person name="Steindorff A."/>
            <person name="Ohm R."/>
            <person name="Martin F."/>
            <person name="Silar P."/>
            <person name="Natvig D."/>
            <person name="Lalanne C."/>
            <person name="Gautier V."/>
            <person name="Ament-Velasquez S.L."/>
            <person name="Kruys A."/>
            <person name="Hutchinson M.I."/>
            <person name="Powell A.J."/>
            <person name="Barry K."/>
            <person name="Miller A.N."/>
            <person name="Grigoriev I.V."/>
            <person name="Debuchy R."/>
            <person name="Gladieux P."/>
            <person name="Thoren M.H."/>
            <person name="Johannesson H."/>
        </authorList>
    </citation>
    <scope>NUCLEOTIDE SEQUENCE</scope>
    <source>
        <strain evidence="2">CBS 606.72</strain>
    </source>
</reference>
<name>A0AA40BUU8_9PEZI</name>
<feature type="domain" description="Heterokaryon incompatibility" evidence="1">
    <location>
        <begin position="28"/>
        <end position="177"/>
    </location>
</feature>
<keyword evidence="3" id="KW-1185">Reference proteome</keyword>
<dbReference type="Pfam" id="PF06985">
    <property type="entry name" value="HET"/>
    <property type="match status" value="1"/>
</dbReference>
<evidence type="ECO:0000313" key="3">
    <source>
        <dbReference type="Proteomes" id="UP001175000"/>
    </source>
</evidence>
<accession>A0AA40BUU8</accession>
<dbReference type="InterPro" id="IPR010730">
    <property type="entry name" value="HET"/>
</dbReference>
<comment type="caution">
    <text evidence="2">The sequence shown here is derived from an EMBL/GenBank/DDBJ whole genome shotgun (WGS) entry which is preliminary data.</text>
</comment>
<dbReference type="EMBL" id="JAULSU010000006">
    <property type="protein sequence ID" value="KAK0614479.1"/>
    <property type="molecule type" value="Genomic_DNA"/>
</dbReference>
<dbReference type="AlphaFoldDB" id="A0AA40BUU8"/>
<feature type="non-terminal residue" evidence="2">
    <location>
        <position position="325"/>
    </location>
</feature>
<gene>
    <name evidence="2" type="ORF">B0T14DRAFT_414528</name>
</gene>
<evidence type="ECO:0000259" key="1">
    <source>
        <dbReference type="Pfam" id="PF06985"/>
    </source>
</evidence>
<proteinExistence type="predicted"/>